<gene>
    <name evidence="3" type="ORF">HK103_007690</name>
</gene>
<organism evidence="3 4">
    <name type="scientific">Boothiomyces macroporosus</name>
    <dbReference type="NCBI Taxonomy" id="261099"/>
    <lineage>
        <taxon>Eukaryota</taxon>
        <taxon>Fungi</taxon>
        <taxon>Fungi incertae sedis</taxon>
        <taxon>Chytridiomycota</taxon>
        <taxon>Chytridiomycota incertae sedis</taxon>
        <taxon>Chytridiomycetes</taxon>
        <taxon>Rhizophydiales</taxon>
        <taxon>Terramycetaceae</taxon>
        <taxon>Boothiomyces</taxon>
    </lineage>
</organism>
<proteinExistence type="predicted"/>
<dbReference type="PROSITE" id="PS50280">
    <property type="entry name" value="SET"/>
    <property type="match status" value="1"/>
</dbReference>
<feature type="domain" description="SET" evidence="2">
    <location>
        <begin position="158"/>
        <end position="279"/>
    </location>
</feature>
<evidence type="ECO:0000313" key="4">
    <source>
        <dbReference type="Proteomes" id="UP001210925"/>
    </source>
</evidence>
<feature type="transmembrane region" description="Helical" evidence="1">
    <location>
        <begin position="12"/>
        <end position="31"/>
    </location>
</feature>
<sequence length="282" mass="32987">MASKQKENKWKLFTQVNFIVLALSGLLFSYLGSRVVNLNKKTLALQEQIERCKEIISKYQEIVNLRELSEEEKPHLKYLKYIPTDPTNPFVPLDPDVRYTYDDFERIFQVIPLHEVSVESELDVLLENHNLLTDLYYLNNKEHIDRITEETATFFAIPNFEAYMRDFCHVKWASEESGFGLFANQDILENQVIGIYTGEIDAFTSDTEYEWPYKTKVLDGKEVTIGINGIKFGNYLRFVNHDINPNAKAEYVPYDGLWHVVYIANQDIAKDEEITINYDSRK</sequence>
<dbReference type="Gene3D" id="2.170.270.10">
    <property type="entry name" value="SET domain"/>
    <property type="match status" value="1"/>
</dbReference>
<dbReference type="SUPFAM" id="SSF82199">
    <property type="entry name" value="SET domain"/>
    <property type="match status" value="1"/>
</dbReference>
<dbReference type="Pfam" id="PF00856">
    <property type="entry name" value="SET"/>
    <property type="match status" value="1"/>
</dbReference>
<dbReference type="InterPro" id="IPR046341">
    <property type="entry name" value="SET_dom_sf"/>
</dbReference>
<keyword evidence="1" id="KW-0472">Membrane</keyword>
<keyword evidence="4" id="KW-1185">Reference proteome</keyword>
<dbReference type="Proteomes" id="UP001210925">
    <property type="component" value="Unassembled WGS sequence"/>
</dbReference>
<comment type="caution">
    <text evidence="3">The sequence shown here is derived from an EMBL/GenBank/DDBJ whole genome shotgun (WGS) entry which is preliminary data.</text>
</comment>
<evidence type="ECO:0000256" key="1">
    <source>
        <dbReference type="SAM" id="Phobius"/>
    </source>
</evidence>
<keyword evidence="1" id="KW-0812">Transmembrane</keyword>
<accession>A0AAD5UBN2</accession>
<keyword evidence="1" id="KW-1133">Transmembrane helix</keyword>
<name>A0AAD5UBN2_9FUNG</name>
<dbReference type="SMART" id="SM00317">
    <property type="entry name" value="SET"/>
    <property type="match status" value="1"/>
</dbReference>
<reference evidence="3" key="1">
    <citation type="submission" date="2020-05" db="EMBL/GenBank/DDBJ databases">
        <title>Phylogenomic resolution of chytrid fungi.</title>
        <authorList>
            <person name="Stajich J.E."/>
            <person name="Amses K."/>
            <person name="Simmons R."/>
            <person name="Seto K."/>
            <person name="Myers J."/>
            <person name="Bonds A."/>
            <person name="Quandt C.A."/>
            <person name="Barry K."/>
            <person name="Liu P."/>
            <person name="Grigoriev I."/>
            <person name="Longcore J.E."/>
            <person name="James T.Y."/>
        </authorList>
    </citation>
    <scope>NUCLEOTIDE SEQUENCE</scope>
    <source>
        <strain evidence="3">PLAUS21</strain>
    </source>
</reference>
<dbReference type="EMBL" id="JADGKB010000099">
    <property type="protein sequence ID" value="KAJ3253829.1"/>
    <property type="molecule type" value="Genomic_DNA"/>
</dbReference>
<dbReference type="AlphaFoldDB" id="A0AAD5UBN2"/>
<dbReference type="InterPro" id="IPR001214">
    <property type="entry name" value="SET_dom"/>
</dbReference>
<evidence type="ECO:0000259" key="2">
    <source>
        <dbReference type="PROSITE" id="PS50280"/>
    </source>
</evidence>
<evidence type="ECO:0000313" key="3">
    <source>
        <dbReference type="EMBL" id="KAJ3253829.1"/>
    </source>
</evidence>
<protein>
    <recommendedName>
        <fullName evidence="2">SET domain-containing protein</fullName>
    </recommendedName>
</protein>